<feature type="compositionally biased region" description="Low complexity" evidence="6">
    <location>
        <begin position="305"/>
        <end position="316"/>
    </location>
</feature>
<dbReference type="GO" id="GO:0005737">
    <property type="term" value="C:cytoplasm"/>
    <property type="evidence" value="ECO:0007669"/>
    <property type="project" value="TreeGrafter"/>
</dbReference>
<feature type="region of interest" description="Disordered" evidence="6">
    <location>
        <begin position="263"/>
        <end position="334"/>
    </location>
</feature>
<feature type="compositionally biased region" description="Basic and acidic residues" evidence="6">
    <location>
        <begin position="263"/>
        <end position="274"/>
    </location>
</feature>
<feature type="compositionally biased region" description="Polar residues" evidence="6">
    <location>
        <begin position="277"/>
        <end position="291"/>
    </location>
</feature>
<dbReference type="GO" id="GO:0032420">
    <property type="term" value="C:stereocilium"/>
    <property type="evidence" value="ECO:0007669"/>
    <property type="project" value="UniProtKB-SubCell"/>
</dbReference>
<keyword evidence="3" id="KW-1009">Hearing</keyword>
<evidence type="ECO:0000313" key="7">
    <source>
        <dbReference type="EMBL" id="KAG9332843.1"/>
    </source>
</evidence>
<evidence type="ECO:0000256" key="1">
    <source>
        <dbReference type="ARBA" id="ARBA00004645"/>
    </source>
</evidence>
<dbReference type="InterPro" id="IPR052420">
    <property type="entry name" value="Espin/Espin-like"/>
</dbReference>
<keyword evidence="8" id="KW-1185">Reference proteome</keyword>
<evidence type="ECO:0000313" key="8">
    <source>
        <dbReference type="Proteomes" id="UP000824540"/>
    </source>
</evidence>
<feature type="region of interest" description="Disordered" evidence="6">
    <location>
        <begin position="347"/>
        <end position="408"/>
    </location>
</feature>
<dbReference type="SMART" id="SM00248">
    <property type="entry name" value="ANK"/>
    <property type="match status" value="4"/>
</dbReference>
<keyword evidence="4 5" id="KW-0040">ANK repeat</keyword>
<dbReference type="InterPro" id="IPR036770">
    <property type="entry name" value="Ankyrin_rpt-contain_sf"/>
</dbReference>
<evidence type="ECO:0008006" key="9">
    <source>
        <dbReference type="Google" id="ProtNLM"/>
    </source>
</evidence>
<comment type="subcellular location">
    <subcellularLocation>
        <location evidence="1">Cell projection</location>
        <location evidence="1">Stereocilium</location>
    </subcellularLocation>
</comment>
<gene>
    <name evidence="7" type="ORF">JZ751_014942</name>
</gene>
<dbReference type="OrthoDB" id="10261302at2759"/>
<evidence type="ECO:0000256" key="6">
    <source>
        <dbReference type="SAM" id="MobiDB-lite"/>
    </source>
</evidence>
<organism evidence="7 8">
    <name type="scientific">Albula glossodonta</name>
    <name type="common">roundjaw bonefish</name>
    <dbReference type="NCBI Taxonomy" id="121402"/>
    <lineage>
        <taxon>Eukaryota</taxon>
        <taxon>Metazoa</taxon>
        <taxon>Chordata</taxon>
        <taxon>Craniata</taxon>
        <taxon>Vertebrata</taxon>
        <taxon>Euteleostomi</taxon>
        <taxon>Actinopterygii</taxon>
        <taxon>Neopterygii</taxon>
        <taxon>Teleostei</taxon>
        <taxon>Albuliformes</taxon>
        <taxon>Albulidae</taxon>
        <taxon>Albula</taxon>
    </lineage>
</organism>
<evidence type="ECO:0000256" key="2">
    <source>
        <dbReference type="ARBA" id="ARBA00022737"/>
    </source>
</evidence>
<dbReference type="SUPFAM" id="SSF48403">
    <property type="entry name" value="Ankyrin repeat"/>
    <property type="match status" value="1"/>
</dbReference>
<dbReference type="PROSITE" id="PS50297">
    <property type="entry name" value="ANK_REP_REGION"/>
    <property type="match status" value="2"/>
</dbReference>
<feature type="repeat" description="ANK" evidence="5">
    <location>
        <begin position="93"/>
        <end position="120"/>
    </location>
</feature>
<dbReference type="Pfam" id="PF12796">
    <property type="entry name" value="Ank_2"/>
    <property type="match status" value="1"/>
</dbReference>
<evidence type="ECO:0000256" key="3">
    <source>
        <dbReference type="ARBA" id="ARBA00022740"/>
    </source>
</evidence>
<accession>A0A8T2MYM5</accession>
<dbReference type="PROSITE" id="PS50088">
    <property type="entry name" value="ANK_REPEAT"/>
    <property type="match status" value="2"/>
</dbReference>
<dbReference type="GO" id="GO:0007605">
    <property type="term" value="P:sensory perception of sound"/>
    <property type="evidence" value="ECO:0007669"/>
    <property type="project" value="UniProtKB-KW"/>
</dbReference>
<dbReference type="Gene3D" id="1.25.40.20">
    <property type="entry name" value="Ankyrin repeat-containing domain"/>
    <property type="match status" value="2"/>
</dbReference>
<dbReference type="Proteomes" id="UP000824540">
    <property type="component" value="Unassembled WGS sequence"/>
</dbReference>
<dbReference type="PANTHER" id="PTHR24153">
    <property type="entry name" value="ESPIN"/>
    <property type="match status" value="1"/>
</dbReference>
<sequence>MANLSVSVQIKRGLMGLRGKHSLAPSLTSCCGCGDEGHLEVVQYLVKDCGAEPHIRAHDGMTPLHAAAQMGHNTVIVWLMSFTEISLTDRDNDGATAMHFAASRGHAKVLSWLLLHGGEVVLDSWGGTPLHDAAENGELEVGDPPIMLALHPSLPLFFPSSSHLHCDSLMGLCITLASLHGQCCQILVVNGVDLGIRDQDGFTAADLAEYNGQAQCAKYLRTVENMHSGGFSVSSAAALANAMEWNRGQQDLELASVEHRVLSRDPSADPEYKQPDSGLSSPNTTMSSSAQPARFEVGSPSSTLSNYDSCNSSQSSTGEKRTAPAARTSSGAADMGISDMQTYMDMLNPDEANGTQNKNKNVPSAVSPPPPPAFPPPPPPLPPTSAQVPPPHPKYPPPKPPEDQPSAEIYLRVKSSLRHVETEAVKRECTICAGPRACD</sequence>
<name>A0A8T2MYM5_9TELE</name>
<evidence type="ECO:0000256" key="4">
    <source>
        <dbReference type="ARBA" id="ARBA00023043"/>
    </source>
</evidence>
<dbReference type="AlphaFoldDB" id="A0A8T2MYM5"/>
<comment type="caution">
    <text evidence="7">The sequence shown here is derived from an EMBL/GenBank/DDBJ whole genome shotgun (WGS) entry which is preliminary data.</text>
</comment>
<feature type="compositionally biased region" description="Pro residues" evidence="6">
    <location>
        <begin position="366"/>
        <end position="399"/>
    </location>
</feature>
<dbReference type="GO" id="GO:0051017">
    <property type="term" value="P:actin filament bundle assembly"/>
    <property type="evidence" value="ECO:0007669"/>
    <property type="project" value="TreeGrafter"/>
</dbReference>
<dbReference type="GO" id="GO:0051015">
    <property type="term" value="F:actin filament binding"/>
    <property type="evidence" value="ECO:0007669"/>
    <property type="project" value="TreeGrafter"/>
</dbReference>
<reference evidence="7" key="1">
    <citation type="thesis" date="2021" institute="BYU ScholarsArchive" country="Provo, UT, USA">
        <title>Applications of and Algorithms for Genome Assembly and Genomic Analyses with an Emphasis on Marine Teleosts.</title>
        <authorList>
            <person name="Pickett B.D."/>
        </authorList>
    </citation>
    <scope>NUCLEOTIDE SEQUENCE</scope>
    <source>
        <strain evidence="7">HI-2016</strain>
    </source>
</reference>
<dbReference type="InterPro" id="IPR002110">
    <property type="entry name" value="Ankyrin_rpt"/>
</dbReference>
<keyword evidence="2" id="KW-0677">Repeat</keyword>
<dbReference type="EMBL" id="JAFBMS010000237">
    <property type="protein sequence ID" value="KAG9332843.1"/>
    <property type="molecule type" value="Genomic_DNA"/>
</dbReference>
<feature type="repeat" description="ANK" evidence="5">
    <location>
        <begin position="59"/>
        <end position="81"/>
    </location>
</feature>
<dbReference type="PANTHER" id="PTHR24153:SF14">
    <property type="entry name" value="ESPIN"/>
    <property type="match status" value="1"/>
</dbReference>
<protein>
    <recommendedName>
        <fullName evidence="9">Espin</fullName>
    </recommendedName>
</protein>
<evidence type="ECO:0000256" key="5">
    <source>
        <dbReference type="PROSITE-ProRule" id="PRU00023"/>
    </source>
</evidence>
<proteinExistence type="predicted"/>